<dbReference type="Proteomes" id="UP000694620">
    <property type="component" value="Chromosome 2"/>
</dbReference>
<organism evidence="1 2">
    <name type="scientific">Erpetoichthys calabaricus</name>
    <name type="common">Rope fish</name>
    <name type="synonym">Calamoichthys calabaricus</name>
    <dbReference type="NCBI Taxonomy" id="27687"/>
    <lineage>
        <taxon>Eukaryota</taxon>
        <taxon>Metazoa</taxon>
        <taxon>Chordata</taxon>
        <taxon>Craniata</taxon>
        <taxon>Vertebrata</taxon>
        <taxon>Euteleostomi</taxon>
        <taxon>Actinopterygii</taxon>
        <taxon>Polypteriformes</taxon>
        <taxon>Polypteridae</taxon>
        <taxon>Erpetoichthys</taxon>
    </lineage>
</organism>
<keyword evidence="2" id="KW-1185">Reference proteome</keyword>
<dbReference type="AlphaFoldDB" id="A0A8C4X8D0"/>
<reference evidence="1" key="1">
    <citation type="submission" date="2021-06" db="EMBL/GenBank/DDBJ databases">
        <authorList>
            <consortium name="Wellcome Sanger Institute Data Sharing"/>
        </authorList>
    </citation>
    <scope>NUCLEOTIDE SEQUENCE [LARGE SCALE GENOMIC DNA]</scope>
</reference>
<accession>A0A8C4X8D0</accession>
<evidence type="ECO:0000313" key="1">
    <source>
        <dbReference type="Ensembl" id="ENSECRP00000012210.1"/>
    </source>
</evidence>
<sequence length="153" mass="17041">MSKASGKGGDALGQQLRKVSLWKYDPERSTYSQAFNLWERLNRWLRPKGDNGQQVVEFIACFFLVSTLPQCLAQLAWGQTITNLINLIEVVERSKAASHSGRIAYSQDGTQPGCVPNFQPCHYHLERVPKPLVSRLRPVLSSKGVSAVTERAG</sequence>
<proteinExistence type="predicted"/>
<dbReference type="GeneTree" id="ENSGT00980000202087"/>
<dbReference type="Ensembl" id="ENSECRT00000012408.1">
    <property type="protein sequence ID" value="ENSECRP00000012210.1"/>
    <property type="gene ID" value="ENSECRG00000008130.1"/>
</dbReference>
<reference evidence="1" key="3">
    <citation type="submission" date="2025-09" db="UniProtKB">
        <authorList>
            <consortium name="Ensembl"/>
        </authorList>
    </citation>
    <scope>IDENTIFICATION</scope>
</reference>
<evidence type="ECO:0000313" key="2">
    <source>
        <dbReference type="Proteomes" id="UP000694620"/>
    </source>
</evidence>
<name>A0A8C4X8D0_ERPCA</name>
<protein>
    <submittedName>
        <fullName evidence="1">Uncharacterized protein</fullName>
    </submittedName>
</protein>
<dbReference type="SUPFAM" id="SSF47353">
    <property type="entry name" value="Retrovirus capsid dimerization domain-like"/>
    <property type="match status" value="1"/>
</dbReference>
<reference evidence="1" key="2">
    <citation type="submission" date="2025-08" db="UniProtKB">
        <authorList>
            <consortium name="Ensembl"/>
        </authorList>
    </citation>
    <scope>IDENTIFICATION</scope>
</reference>